<evidence type="ECO:0000256" key="9">
    <source>
        <dbReference type="ARBA" id="ARBA00023271"/>
    </source>
</evidence>
<keyword evidence="7" id="KW-0496">Mitochondrion</keyword>
<dbReference type="PANTHER" id="PTHR31404:SF0">
    <property type="entry name" value="MITOCHONDRIAL GENOME MAINTENANCE PROTEIN MGM101"/>
    <property type="match status" value="1"/>
</dbReference>
<keyword evidence="5" id="KW-0809">Transit peptide</keyword>
<dbReference type="Proteomes" id="UP000789396">
    <property type="component" value="Unassembled WGS sequence"/>
</dbReference>
<evidence type="ECO:0000256" key="1">
    <source>
        <dbReference type="ARBA" id="ARBA00004436"/>
    </source>
</evidence>
<keyword evidence="8" id="KW-0234">DNA repair</keyword>
<comment type="similarity">
    <text evidence="2">Belongs to the MGM101 family.</text>
</comment>
<evidence type="ECO:0000256" key="5">
    <source>
        <dbReference type="ARBA" id="ARBA00022946"/>
    </source>
</evidence>
<dbReference type="EMBL" id="CAJVPZ010029817">
    <property type="protein sequence ID" value="CAG8735164.1"/>
    <property type="molecule type" value="Genomic_DNA"/>
</dbReference>
<dbReference type="OrthoDB" id="17164at2759"/>
<dbReference type="PANTHER" id="PTHR31404">
    <property type="entry name" value="MITOCHONDRIAL GENOME MAINTENANCE PROTEIN MGM101"/>
    <property type="match status" value="1"/>
</dbReference>
<keyword evidence="6" id="KW-0238">DNA-binding</keyword>
<evidence type="ECO:0000256" key="3">
    <source>
        <dbReference type="ARBA" id="ARBA00013628"/>
    </source>
</evidence>
<reference evidence="11" key="1">
    <citation type="submission" date="2021-06" db="EMBL/GenBank/DDBJ databases">
        <authorList>
            <person name="Kallberg Y."/>
            <person name="Tangrot J."/>
            <person name="Rosling A."/>
        </authorList>
    </citation>
    <scope>NUCLEOTIDE SEQUENCE</scope>
    <source>
        <strain evidence="11">IN212</strain>
    </source>
</reference>
<protein>
    <recommendedName>
        <fullName evidence="3">Mitochondrial genome maintenance protein MGM101</fullName>
    </recommendedName>
</protein>
<accession>A0A9N9IGW5</accession>
<gene>
    <name evidence="11" type="ORF">RFULGI_LOCUS12439</name>
</gene>
<evidence type="ECO:0000256" key="2">
    <source>
        <dbReference type="ARBA" id="ARBA00007053"/>
    </source>
</evidence>
<organism evidence="11 12">
    <name type="scientific">Racocetra fulgida</name>
    <dbReference type="NCBI Taxonomy" id="60492"/>
    <lineage>
        <taxon>Eukaryota</taxon>
        <taxon>Fungi</taxon>
        <taxon>Fungi incertae sedis</taxon>
        <taxon>Mucoromycota</taxon>
        <taxon>Glomeromycotina</taxon>
        <taxon>Glomeromycetes</taxon>
        <taxon>Diversisporales</taxon>
        <taxon>Gigasporaceae</taxon>
        <taxon>Racocetra</taxon>
    </lineage>
</organism>
<evidence type="ECO:0000256" key="7">
    <source>
        <dbReference type="ARBA" id="ARBA00023128"/>
    </source>
</evidence>
<evidence type="ECO:0000313" key="11">
    <source>
        <dbReference type="EMBL" id="CAG8735164.1"/>
    </source>
</evidence>
<dbReference type="GO" id="GO:0000725">
    <property type="term" value="P:recombinational repair"/>
    <property type="evidence" value="ECO:0007669"/>
    <property type="project" value="TreeGrafter"/>
</dbReference>
<dbReference type="AlphaFoldDB" id="A0A9N9IGW5"/>
<dbReference type="GO" id="GO:0036297">
    <property type="term" value="P:interstrand cross-link repair"/>
    <property type="evidence" value="ECO:0007669"/>
    <property type="project" value="TreeGrafter"/>
</dbReference>
<feature type="region of interest" description="Disordered" evidence="10">
    <location>
        <begin position="10"/>
        <end position="31"/>
    </location>
</feature>
<keyword evidence="9" id="KW-1135">Mitochondrion nucleoid</keyword>
<feature type="non-terminal residue" evidence="11">
    <location>
        <position position="204"/>
    </location>
</feature>
<feature type="non-terminal residue" evidence="11">
    <location>
        <position position="1"/>
    </location>
</feature>
<dbReference type="InterPro" id="IPR009446">
    <property type="entry name" value="Mgm101"/>
</dbReference>
<evidence type="ECO:0000256" key="8">
    <source>
        <dbReference type="ARBA" id="ARBA00023204"/>
    </source>
</evidence>
<evidence type="ECO:0000256" key="6">
    <source>
        <dbReference type="ARBA" id="ARBA00023125"/>
    </source>
</evidence>
<name>A0A9N9IGW5_9GLOM</name>
<dbReference type="Pfam" id="PF06420">
    <property type="entry name" value="Mgm101p"/>
    <property type="match status" value="2"/>
</dbReference>
<dbReference type="GO" id="GO:0000262">
    <property type="term" value="C:mitochondrial chromosome"/>
    <property type="evidence" value="ECO:0007669"/>
    <property type="project" value="InterPro"/>
</dbReference>
<evidence type="ECO:0000313" key="12">
    <source>
        <dbReference type="Proteomes" id="UP000789396"/>
    </source>
</evidence>
<proteinExistence type="inferred from homology"/>
<evidence type="ECO:0000256" key="10">
    <source>
        <dbReference type="SAM" id="MobiDB-lite"/>
    </source>
</evidence>
<comment type="caution">
    <text evidence="11">The sequence shown here is derived from an EMBL/GenBank/DDBJ whole genome shotgun (WGS) entry which is preliminary data.</text>
</comment>
<keyword evidence="4" id="KW-0227">DNA damage</keyword>
<comment type="subcellular location">
    <subcellularLocation>
        <location evidence="1">Mitochondrion matrix</location>
        <location evidence="1">Mitochondrion nucleoid</location>
    </subcellularLocation>
</comment>
<sequence length="204" mass="23028">YTFTQEFKNNPTTSLEYNSTSERSSTEEGSTKGFALETDFSSNALSNKEEQTAGLNLSENTSTEQDWSKSFFGLSVKPFSKEVTEILLAPVAPEDIEIKPDGIIYLPEIKYRRILNRAFGPGVARGEQDYFDSSGLATATEGAKSNALMRCCKDLGIASELWDPTFIRDFKKRYCEDVLAEHVITKVKKRLWRKKGTSLDYPYK</sequence>
<keyword evidence="12" id="KW-1185">Reference proteome</keyword>
<dbReference type="GO" id="GO:0003697">
    <property type="term" value="F:single-stranded DNA binding"/>
    <property type="evidence" value="ECO:0007669"/>
    <property type="project" value="InterPro"/>
</dbReference>
<evidence type="ECO:0000256" key="4">
    <source>
        <dbReference type="ARBA" id="ARBA00022763"/>
    </source>
</evidence>